<comment type="similarity">
    <text evidence="2">Belongs to the ElaB/YgaM/YqjD family.</text>
</comment>
<keyword evidence="3" id="KW-1003">Cell membrane</keyword>
<evidence type="ECO:0000259" key="9">
    <source>
        <dbReference type="Pfam" id="PF05957"/>
    </source>
</evidence>
<protein>
    <recommendedName>
        <fullName evidence="13">Inner membrane protein</fullName>
    </recommendedName>
</protein>
<evidence type="ECO:0000256" key="2">
    <source>
        <dbReference type="ARBA" id="ARBA00010423"/>
    </source>
</evidence>
<comment type="caution">
    <text evidence="11">The sequence shown here is derived from an EMBL/GenBank/DDBJ whole genome shotgun (WGS) entry which is preliminary data.</text>
</comment>
<dbReference type="PANTHER" id="PTHR35893">
    <property type="entry name" value="INNER MEMBRANE PROTEIN-RELATED"/>
    <property type="match status" value="1"/>
</dbReference>
<evidence type="ECO:0000256" key="5">
    <source>
        <dbReference type="ARBA" id="ARBA00022692"/>
    </source>
</evidence>
<comment type="subcellular location">
    <subcellularLocation>
        <location evidence="1">Cell inner membrane</location>
        <topology evidence="1">Single-pass membrane protein</topology>
    </subcellularLocation>
</comment>
<dbReference type="EMBL" id="AALC02000031">
    <property type="protein sequence ID" value="EEQ06259.1"/>
    <property type="molecule type" value="Genomic_DNA"/>
</dbReference>
<evidence type="ECO:0000313" key="12">
    <source>
        <dbReference type="Proteomes" id="UP000010319"/>
    </source>
</evidence>
<reference evidence="11" key="1">
    <citation type="submission" date="2008-12" db="EMBL/GenBank/DDBJ databases">
        <title>Annotation of the Yersinia bercovieri ATCC 43970 genome.</title>
        <authorList>
            <person name="Read T.D."/>
            <person name="Akmal A."/>
            <person name="Bishop-Lilly K."/>
            <person name="Chen P.E."/>
            <person name="Cook C."/>
            <person name="Kiley M.P."/>
            <person name="Lentz S."/>
            <person name="Mateczun A."/>
            <person name="Nagarajan N."/>
            <person name="Nolan N."/>
            <person name="Osborne B.I."/>
            <person name="Pop M."/>
            <person name="Sozhamannan S."/>
            <person name="Stewart A.C."/>
            <person name="Sulakvelidze A."/>
            <person name="Thomason B."/>
            <person name="Willner K."/>
            <person name="Zwick M.E."/>
        </authorList>
    </citation>
    <scope>NUCLEOTIDE SEQUENCE [LARGE SCALE GENOMIC DNA]</scope>
    <source>
        <strain evidence="11">ATCC 43970</strain>
    </source>
</reference>
<evidence type="ECO:0000256" key="1">
    <source>
        <dbReference type="ARBA" id="ARBA00004377"/>
    </source>
</evidence>
<keyword evidence="4" id="KW-0997">Cell inner membrane</keyword>
<organism evidence="11 12">
    <name type="scientific">Yersinia bercovieri ATCC 43970</name>
    <dbReference type="NCBI Taxonomy" id="349968"/>
    <lineage>
        <taxon>Bacteria</taxon>
        <taxon>Pseudomonadati</taxon>
        <taxon>Pseudomonadota</taxon>
        <taxon>Gammaproteobacteria</taxon>
        <taxon>Enterobacterales</taxon>
        <taxon>Yersiniaceae</taxon>
        <taxon>Yersinia</taxon>
    </lineage>
</organism>
<keyword evidence="6 8" id="KW-1133">Transmembrane helix</keyword>
<name>A0ABM9XY18_YERBE</name>
<evidence type="ECO:0000256" key="3">
    <source>
        <dbReference type="ARBA" id="ARBA00022475"/>
    </source>
</evidence>
<accession>A0ABM9XY18</accession>
<gene>
    <name evidence="11" type="ORF">yberc0001_30880</name>
</gene>
<dbReference type="Proteomes" id="UP000010319">
    <property type="component" value="Unassembled WGS sequence"/>
</dbReference>
<evidence type="ECO:0000313" key="11">
    <source>
        <dbReference type="EMBL" id="EEQ06259.1"/>
    </source>
</evidence>
<keyword evidence="5 8" id="KW-0812">Transmembrane</keyword>
<evidence type="ECO:0008006" key="13">
    <source>
        <dbReference type="Google" id="ProtNLM"/>
    </source>
</evidence>
<evidence type="ECO:0000256" key="4">
    <source>
        <dbReference type="ARBA" id="ARBA00022519"/>
    </source>
</evidence>
<keyword evidence="7 8" id="KW-0472">Membrane</keyword>
<dbReference type="PANTHER" id="PTHR35893:SF3">
    <property type="entry name" value="INNER MEMBRANE PROTEIN"/>
    <property type="match status" value="1"/>
</dbReference>
<evidence type="ECO:0000256" key="7">
    <source>
        <dbReference type="ARBA" id="ARBA00023136"/>
    </source>
</evidence>
<dbReference type="Pfam" id="PF19029">
    <property type="entry name" value="DUF883_C"/>
    <property type="match status" value="1"/>
</dbReference>
<evidence type="ECO:0000256" key="8">
    <source>
        <dbReference type="SAM" id="Phobius"/>
    </source>
</evidence>
<keyword evidence="12" id="KW-1185">Reference proteome</keyword>
<dbReference type="InterPro" id="IPR010279">
    <property type="entry name" value="YqjD/ElaB"/>
</dbReference>
<evidence type="ECO:0000256" key="6">
    <source>
        <dbReference type="ARBA" id="ARBA00022989"/>
    </source>
</evidence>
<evidence type="ECO:0000259" key="10">
    <source>
        <dbReference type="Pfam" id="PF19029"/>
    </source>
</evidence>
<dbReference type="Pfam" id="PF05957">
    <property type="entry name" value="DUF883"/>
    <property type="match status" value="1"/>
</dbReference>
<feature type="transmembrane region" description="Helical" evidence="8">
    <location>
        <begin position="86"/>
        <end position="104"/>
    </location>
</feature>
<sequence length="106" mass="11712">MESQMFKKSEKIERDLDQDVTLLADTLDDVLRSSGEKTKEELTKVRQNAEGVLRDARARFSGSTSLKQHARDVAGNADNYIRDKPWQGVGIGAAVGIVLGVLLARR</sequence>
<proteinExistence type="inferred from homology"/>
<dbReference type="InterPro" id="IPR043605">
    <property type="entry name" value="DUF883_C"/>
</dbReference>
<dbReference type="InterPro" id="IPR043604">
    <property type="entry name" value="DUF883_N"/>
</dbReference>
<feature type="domain" description="DUF883" evidence="10">
    <location>
        <begin position="77"/>
        <end position="106"/>
    </location>
</feature>
<feature type="domain" description="DUF883" evidence="9">
    <location>
        <begin position="15"/>
        <end position="61"/>
    </location>
</feature>